<feature type="transmembrane region" description="Helical" evidence="1">
    <location>
        <begin position="22"/>
        <end position="45"/>
    </location>
</feature>
<keyword evidence="1" id="KW-1133">Transmembrane helix</keyword>
<name>A0A9D1R1B6_9BACT</name>
<protein>
    <submittedName>
        <fullName evidence="2">Uncharacterized protein</fullName>
    </submittedName>
</protein>
<gene>
    <name evidence="2" type="ORF">H9874_04105</name>
</gene>
<evidence type="ECO:0000313" key="2">
    <source>
        <dbReference type="EMBL" id="HIW78311.1"/>
    </source>
</evidence>
<organism evidence="2 3">
    <name type="scientific">Candidatus Bilophila faecipullorum</name>
    <dbReference type="NCBI Taxonomy" id="2838482"/>
    <lineage>
        <taxon>Bacteria</taxon>
        <taxon>Pseudomonadati</taxon>
        <taxon>Thermodesulfobacteriota</taxon>
        <taxon>Desulfovibrionia</taxon>
        <taxon>Desulfovibrionales</taxon>
        <taxon>Desulfovibrionaceae</taxon>
        <taxon>Bilophila</taxon>
    </lineage>
</organism>
<dbReference type="Proteomes" id="UP000824264">
    <property type="component" value="Unassembled WGS sequence"/>
</dbReference>
<evidence type="ECO:0000256" key="1">
    <source>
        <dbReference type="SAM" id="Phobius"/>
    </source>
</evidence>
<sequence length="71" mass="7737">MLHGETIHSPLPQDIPWWSPDFAVFFGVLYLVLLVIGSGVGYVILRSVWDACRGGAHCEGHGADHAEARAH</sequence>
<comment type="caution">
    <text evidence="2">The sequence shown here is derived from an EMBL/GenBank/DDBJ whole genome shotgun (WGS) entry which is preliminary data.</text>
</comment>
<keyword evidence="1" id="KW-0812">Transmembrane</keyword>
<dbReference type="EMBL" id="DXGI01000147">
    <property type="protein sequence ID" value="HIW78311.1"/>
    <property type="molecule type" value="Genomic_DNA"/>
</dbReference>
<proteinExistence type="predicted"/>
<accession>A0A9D1R1B6</accession>
<keyword evidence="1" id="KW-0472">Membrane</keyword>
<evidence type="ECO:0000313" key="3">
    <source>
        <dbReference type="Proteomes" id="UP000824264"/>
    </source>
</evidence>
<dbReference type="AlphaFoldDB" id="A0A9D1R1B6"/>
<reference evidence="2" key="1">
    <citation type="journal article" date="2021" name="PeerJ">
        <title>Extensive microbial diversity within the chicken gut microbiome revealed by metagenomics and culture.</title>
        <authorList>
            <person name="Gilroy R."/>
            <person name="Ravi A."/>
            <person name="Getino M."/>
            <person name="Pursley I."/>
            <person name="Horton D.L."/>
            <person name="Alikhan N.F."/>
            <person name="Baker D."/>
            <person name="Gharbi K."/>
            <person name="Hall N."/>
            <person name="Watson M."/>
            <person name="Adriaenssens E.M."/>
            <person name="Foster-Nyarko E."/>
            <person name="Jarju S."/>
            <person name="Secka A."/>
            <person name="Antonio M."/>
            <person name="Oren A."/>
            <person name="Chaudhuri R.R."/>
            <person name="La Ragione R."/>
            <person name="Hildebrand F."/>
            <person name="Pallen M.J."/>
        </authorList>
    </citation>
    <scope>NUCLEOTIDE SEQUENCE</scope>
    <source>
        <strain evidence="2">ChiSxjej5B17-1746</strain>
    </source>
</reference>
<reference evidence="2" key="2">
    <citation type="submission" date="2021-04" db="EMBL/GenBank/DDBJ databases">
        <authorList>
            <person name="Gilroy R."/>
        </authorList>
    </citation>
    <scope>NUCLEOTIDE SEQUENCE</scope>
    <source>
        <strain evidence="2">ChiSxjej5B17-1746</strain>
    </source>
</reference>